<dbReference type="EMBL" id="CP142149">
    <property type="protein sequence ID" value="WSE30519.1"/>
    <property type="molecule type" value="Genomic_DNA"/>
</dbReference>
<dbReference type="Proteomes" id="UP001330812">
    <property type="component" value="Chromosome"/>
</dbReference>
<gene>
    <name evidence="1" type="ORF">VSH64_48350</name>
</gene>
<proteinExistence type="predicted"/>
<dbReference type="RefSeq" id="WP_326569464.1">
    <property type="nucleotide sequence ID" value="NZ_CP142149.1"/>
</dbReference>
<name>A0ABZ1I8L3_9PSEU</name>
<sequence>MLPNDLSTALAKEIDPTLAAQLIEEARSLEESFLLRRWKYTELDGGRFAEVSARIVYHADSGNLSLTKSVDDCLKYVDNGQVAHNFPEKQAAIHFAKVIRSIYKLRSQRGAVHVSPTYTANEIDSRLIIESARWVLAEFIRIFIKSKPEEVASAIRNLARFPQPLIRTYVDTPLLQSISFTAEEEVLAHLLYAEEGLATNDLTTRIPKDASGIRRALGKLSSGKYRQIVTRSSRWYITDLGINRIEEKIANEVAP</sequence>
<evidence type="ECO:0000313" key="1">
    <source>
        <dbReference type="EMBL" id="WSE30519.1"/>
    </source>
</evidence>
<organism evidence="1 2">
    <name type="scientific">Amycolatopsis rhabdoformis</name>
    <dbReference type="NCBI Taxonomy" id="1448059"/>
    <lineage>
        <taxon>Bacteria</taxon>
        <taxon>Bacillati</taxon>
        <taxon>Actinomycetota</taxon>
        <taxon>Actinomycetes</taxon>
        <taxon>Pseudonocardiales</taxon>
        <taxon>Pseudonocardiaceae</taxon>
        <taxon>Amycolatopsis</taxon>
    </lineage>
</organism>
<protein>
    <submittedName>
        <fullName evidence="1">Uncharacterized protein</fullName>
    </submittedName>
</protein>
<reference evidence="1 2" key="1">
    <citation type="journal article" date="2015" name="Int. J. Syst. Evol. Microbiol.">
        <title>Amycolatopsis rhabdoformis sp. nov., an actinomycete isolated from a tropical forest soil.</title>
        <authorList>
            <person name="Souza W.R."/>
            <person name="Silva R.E."/>
            <person name="Goodfellow M."/>
            <person name="Busarakam K."/>
            <person name="Figueiro F.S."/>
            <person name="Ferreira D."/>
            <person name="Rodrigues-Filho E."/>
            <person name="Moraes L.A.B."/>
            <person name="Zucchi T.D."/>
        </authorList>
    </citation>
    <scope>NUCLEOTIDE SEQUENCE [LARGE SCALE GENOMIC DNA]</scope>
    <source>
        <strain evidence="1 2">NCIMB 14900</strain>
    </source>
</reference>
<accession>A0ABZ1I8L3</accession>
<evidence type="ECO:0000313" key="2">
    <source>
        <dbReference type="Proteomes" id="UP001330812"/>
    </source>
</evidence>
<keyword evidence="2" id="KW-1185">Reference proteome</keyword>